<evidence type="ECO:0000256" key="1">
    <source>
        <dbReference type="ARBA" id="ARBA00022468"/>
    </source>
</evidence>
<dbReference type="STRING" id="56804.BAE46_08620"/>
<dbReference type="RefSeq" id="WP_006006680.1">
    <property type="nucleotide sequence ID" value="NZ_BAET01000030.1"/>
</dbReference>
<gene>
    <name evidence="4" type="ORF">GPUN_2373</name>
</gene>
<reference evidence="4 5" key="2">
    <citation type="journal article" date="2017" name="Antonie Van Leeuwenhoek">
        <title>Rhizobium rhizosphaerae sp. nov., a novel species isolated from rice rhizosphere.</title>
        <authorList>
            <person name="Zhao J.J."/>
            <person name="Zhang J."/>
            <person name="Zhang R.J."/>
            <person name="Zhang C.W."/>
            <person name="Yin H.Q."/>
            <person name="Zhang X.X."/>
        </authorList>
    </citation>
    <scope>NUCLEOTIDE SEQUENCE [LARGE SCALE GENOMIC DNA]</scope>
    <source>
        <strain evidence="4 5">ACAM 611</strain>
    </source>
</reference>
<dbReference type="Proteomes" id="UP000053586">
    <property type="component" value="Unassembled WGS sequence"/>
</dbReference>
<feature type="compositionally biased region" description="Polar residues" evidence="3">
    <location>
        <begin position="22"/>
        <end position="42"/>
    </location>
</feature>
<evidence type="ECO:0008006" key="6">
    <source>
        <dbReference type="Google" id="ProtNLM"/>
    </source>
</evidence>
<evidence type="ECO:0000313" key="5">
    <source>
        <dbReference type="Proteomes" id="UP000053586"/>
    </source>
</evidence>
<sequence>MPRKKSRTEDRIAIPKSKVPRINTTVEKPKTKSGNKSGTRQQLAEAILASNKKRSQDPRSGSKKPIDLAKYAKDGQDPLSTHGKITSNLSATENIKYKTPQAELNAIEADKELEGLLEKQEGEILTSWELAYVDKMTARYRVLCELLGIDVDDYSEDELNENKKEDDPFANLDAIKIDDFKD</sequence>
<feature type="compositionally biased region" description="Polar residues" evidence="3">
    <location>
        <begin position="83"/>
        <end position="93"/>
    </location>
</feature>
<evidence type="ECO:0000256" key="2">
    <source>
        <dbReference type="ARBA" id="ARBA00022517"/>
    </source>
</evidence>
<keyword evidence="2" id="KW-0690">Ribosome biogenesis</keyword>
<feature type="compositionally biased region" description="Basic and acidic residues" evidence="3">
    <location>
        <begin position="64"/>
        <end position="76"/>
    </location>
</feature>
<keyword evidence="1" id="KW-0343">GTPase activation</keyword>
<protein>
    <recommendedName>
        <fullName evidence="6">Der GTPase-activating protein YihI</fullName>
    </recommendedName>
</protein>
<dbReference type="GO" id="GO:0005096">
    <property type="term" value="F:GTPase activator activity"/>
    <property type="evidence" value="ECO:0007669"/>
    <property type="project" value="UniProtKB-KW"/>
</dbReference>
<reference evidence="4 5" key="1">
    <citation type="journal article" date="2012" name="J. Bacteriol.">
        <title>Genome sequence of proteorhodopsin-containing sea ice bacterium Glaciecola punicea ACAM 611T.</title>
        <authorList>
            <person name="Qin Q.-L."/>
            <person name="Xie B.-B."/>
            <person name="Shu Y.-L."/>
            <person name="Rong J.-C."/>
            <person name="Zhao D.-L."/>
            <person name="Zhang X.-Y."/>
            <person name="Chen X.-L."/>
            <person name="Zhou B.-C."/>
            <person name="Zhanga Y.-Z."/>
        </authorList>
    </citation>
    <scope>NUCLEOTIDE SEQUENCE [LARGE SCALE GENOMIC DNA]</scope>
    <source>
        <strain evidence="4 5">ACAM 611</strain>
    </source>
</reference>
<dbReference type="Pfam" id="PF04220">
    <property type="entry name" value="YihI"/>
    <property type="match status" value="1"/>
</dbReference>
<evidence type="ECO:0000313" key="4">
    <source>
        <dbReference type="EMBL" id="GAB56488.1"/>
    </source>
</evidence>
<proteinExistence type="predicted"/>
<keyword evidence="5" id="KW-1185">Reference proteome</keyword>
<organism evidence="4 5">
    <name type="scientific">Glaciecola punicea ACAM 611</name>
    <dbReference type="NCBI Taxonomy" id="1121923"/>
    <lineage>
        <taxon>Bacteria</taxon>
        <taxon>Pseudomonadati</taxon>
        <taxon>Pseudomonadota</taxon>
        <taxon>Gammaproteobacteria</taxon>
        <taxon>Alteromonadales</taxon>
        <taxon>Alteromonadaceae</taxon>
        <taxon>Glaciecola</taxon>
    </lineage>
</organism>
<dbReference type="AlphaFoldDB" id="H5TDW1"/>
<dbReference type="GO" id="GO:0042254">
    <property type="term" value="P:ribosome biogenesis"/>
    <property type="evidence" value="ECO:0007669"/>
    <property type="project" value="UniProtKB-KW"/>
</dbReference>
<dbReference type="eggNOG" id="COG3078">
    <property type="taxonomic scope" value="Bacteria"/>
</dbReference>
<comment type="caution">
    <text evidence="4">The sequence shown here is derived from an EMBL/GenBank/DDBJ whole genome shotgun (WGS) entry which is preliminary data.</text>
</comment>
<feature type="region of interest" description="Disordered" evidence="3">
    <location>
        <begin position="1"/>
        <end position="94"/>
    </location>
</feature>
<evidence type="ECO:0000256" key="3">
    <source>
        <dbReference type="SAM" id="MobiDB-lite"/>
    </source>
</evidence>
<name>H5TDW1_9ALTE</name>
<dbReference type="OrthoDB" id="5677577at2"/>
<dbReference type="EMBL" id="BAET01000030">
    <property type="protein sequence ID" value="GAB56488.1"/>
    <property type="molecule type" value="Genomic_DNA"/>
</dbReference>
<dbReference type="InterPro" id="IPR007336">
    <property type="entry name" value="YihI"/>
</dbReference>
<accession>H5TDW1</accession>